<sequence>MSRRRHPRAAVGALAATVVVTVTALVGAAAPVGAAPAVPAVVPAVAPAVVADDSALAARISTLMQDPAMAAASTKKGLRIVDAKTGGVVWTGSSTVPLAPASTLKLFTAAAGMAILGSGYRWPTEVWTWPMRTGGVVPGNLYLKGYGDPTLLESDLPTTAASLKAKGVTRIAGSIMADTTFFDDQRYNPTWSTSYLSQYYAAQISALSLSPDTDYDAGTIIVTYSPGSSSGSAVRYTVTPASAAPYVRIVNNARTSASGTSSSFTATRANGTNTITLGGQVPLGRAAAKQWVTVNDPGAYAASVLRLQLQKVGITVDGGYGRMTKTAGTVLYSRTSSRLTLGQLLTPFLKLSNNGHAEVITKTIGARYGRPGNWADGTAAISRYASGLGVSMTGSRLADGSGLSTSDRLTPYQLVTLLQKMPTQSWFPTLKAALPIAGTDPMRWNGGTLTDRMRGTPAAGSLRAKTGTLYGYVTALAGYVTGADGRGYIFAVISNYSGTSPRPVEDRIGALLAGWRVPR</sequence>
<keyword evidence="4" id="KW-0645">Protease</keyword>
<evidence type="ECO:0000256" key="2">
    <source>
        <dbReference type="ARBA" id="ARBA00022801"/>
    </source>
</evidence>
<dbReference type="GO" id="GO:0000270">
    <property type="term" value="P:peptidoglycan metabolic process"/>
    <property type="evidence" value="ECO:0007669"/>
    <property type="project" value="TreeGrafter"/>
</dbReference>
<comment type="similarity">
    <text evidence="1">Belongs to the peptidase S13 family.</text>
</comment>
<keyword evidence="4" id="KW-0121">Carboxypeptidase</keyword>
<dbReference type="RefSeq" id="WP_121030555.1">
    <property type="nucleotide sequence ID" value="NZ_RBXT01000001.1"/>
</dbReference>
<dbReference type="PANTHER" id="PTHR30023">
    <property type="entry name" value="D-ALANYL-D-ALANINE CARBOXYPEPTIDASE"/>
    <property type="match status" value="1"/>
</dbReference>
<evidence type="ECO:0000256" key="3">
    <source>
        <dbReference type="SAM" id="SignalP"/>
    </source>
</evidence>
<organism evidence="4 5">
    <name type="scientific">Terracoccus luteus</name>
    <dbReference type="NCBI Taxonomy" id="53356"/>
    <lineage>
        <taxon>Bacteria</taxon>
        <taxon>Bacillati</taxon>
        <taxon>Actinomycetota</taxon>
        <taxon>Actinomycetes</taxon>
        <taxon>Micrococcales</taxon>
        <taxon>Intrasporangiaceae</taxon>
        <taxon>Terracoccus</taxon>
    </lineage>
</organism>
<dbReference type="GO" id="GO:0004185">
    <property type="term" value="F:serine-type carboxypeptidase activity"/>
    <property type="evidence" value="ECO:0007669"/>
    <property type="project" value="InterPro"/>
</dbReference>
<dbReference type="SUPFAM" id="SSF56601">
    <property type="entry name" value="beta-lactamase/transpeptidase-like"/>
    <property type="match status" value="1"/>
</dbReference>
<dbReference type="PANTHER" id="PTHR30023:SF0">
    <property type="entry name" value="PENICILLIN-SENSITIVE CARBOXYPEPTIDASE A"/>
    <property type="match status" value="1"/>
</dbReference>
<dbReference type="OrthoDB" id="9802627at2"/>
<reference evidence="4 5" key="1">
    <citation type="submission" date="2018-10" db="EMBL/GenBank/DDBJ databases">
        <title>Sequencing the genomes of 1000 actinobacteria strains.</title>
        <authorList>
            <person name="Klenk H.-P."/>
        </authorList>
    </citation>
    <scope>NUCLEOTIDE SEQUENCE [LARGE SCALE GENOMIC DNA]</scope>
    <source>
        <strain evidence="4 5">DSM 44267</strain>
    </source>
</reference>
<dbReference type="EMBL" id="RBXT01000001">
    <property type="protein sequence ID" value="RKT76963.1"/>
    <property type="molecule type" value="Genomic_DNA"/>
</dbReference>
<dbReference type="InterPro" id="IPR000667">
    <property type="entry name" value="Peptidase_S13"/>
</dbReference>
<protein>
    <submittedName>
        <fullName evidence="4">D-alanyl-D-alanine carboxypeptidase/D-alanyl-D-alanine-endopeptidase (Penicillin-binding protein 4)</fullName>
    </submittedName>
</protein>
<dbReference type="Gene3D" id="3.50.80.20">
    <property type="entry name" value="D-Ala-D-Ala carboxypeptidase C, peptidase S13"/>
    <property type="match status" value="1"/>
</dbReference>
<gene>
    <name evidence="4" type="ORF">DFJ68_0369</name>
</gene>
<name>A0A495XWV0_9MICO</name>
<dbReference type="PRINTS" id="PR00922">
    <property type="entry name" value="DADACBPTASE3"/>
</dbReference>
<comment type="caution">
    <text evidence="4">The sequence shown here is derived from an EMBL/GenBank/DDBJ whole genome shotgun (WGS) entry which is preliminary data.</text>
</comment>
<keyword evidence="3" id="KW-0732">Signal</keyword>
<keyword evidence="2" id="KW-0378">Hydrolase</keyword>
<evidence type="ECO:0000256" key="1">
    <source>
        <dbReference type="ARBA" id="ARBA00006096"/>
    </source>
</evidence>
<feature type="chain" id="PRO_5039502174" evidence="3">
    <location>
        <begin position="25"/>
        <end position="519"/>
    </location>
</feature>
<keyword evidence="5" id="KW-1185">Reference proteome</keyword>
<dbReference type="InterPro" id="IPR012338">
    <property type="entry name" value="Beta-lactam/transpept-like"/>
</dbReference>
<dbReference type="Pfam" id="PF02113">
    <property type="entry name" value="Peptidase_S13"/>
    <property type="match status" value="1"/>
</dbReference>
<evidence type="ECO:0000313" key="5">
    <source>
        <dbReference type="Proteomes" id="UP000278440"/>
    </source>
</evidence>
<dbReference type="Gene3D" id="3.40.710.10">
    <property type="entry name" value="DD-peptidase/beta-lactamase superfamily"/>
    <property type="match status" value="1"/>
</dbReference>
<feature type="signal peptide" evidence="3">
    <location>
        <begin position="1"/>
        <end position="24"/>
    </location>
</feature>
<proteinExistence type="inferred from homology"/>
<evidence type="ECO:0000313" key="4">
    <source>
        <dbReference type="EMBL" id="RKT76963.1"/>
    </source>
</evidence>
<dbReference type="AlphaFoldDB" id="A0A495XWV0"/>
<dbReference type="Proteomes" id="UP000278440">
    <property type="component" value="Unassembled WGS sequence"/>
</dbReference>
<dbReference type="GO" id="GO:0006508">
    <property type="term" value="P:proteolysis"/>
    <property type="evidence" value="ECO:0007669"/>
    <property type="project" value="InterPro"/>
</dbReference>
<dbReference type="NCBIfam" id="TIGR00666">
    <property type="entry name" value="PBP4"/>
    <property type="match status" value="1"/>
</dbReference>
<accession>A0A495XWV0</accession>